<keyword evidence="2" id="KW-1185">Reference proteome</keyword>
<organism evidence="1 2">
    <name type="scientific">Methylorubrum aminovorans</name>
    <dbReference type="NCBI Taxonomy" id="269069"/>
    <lineage>
        <taxon>Bacteria</taxon>
        <taxon>Pseudomonadati</taxon>
        <taxon>Pseudomonadota</taxon>
        <taxon>Alphaproteobacteria</taxon>
        <taxon>Hyphomicrobiales</taxon>
        <taxon>Methylobacteriaceae</taxon>
        <taxon>Methylorubrum</taxon>
    </lineage>
</organism>
<protein>
    <submittedName>
        <fullName evidence="1">Uncharacterized protein</fullName>
    </submittedName>
</protein>
<gene>
    <name evidence="1" type="ORF">LNAOJCKE_0426</name>
</gene>
<proteinExistence type="predicted"/>
<sequence length="64" mass="7574">MKKHYVGCAGSTVIISTLCEFDWYPTFHTEWVEWCAENGIPYDTSIGVFEANEDQEFFIRMRWS</sequence>
<reference evidence="1" key="2">
    <citation type="submission" date="2021-08" db="EMBL/GenBank/DDBJ databases">
        <authorList>
            <person name="Tani A."/>
            <person name="Ola A."/>
            <person name="Ogura Y."/>
            <person name="Katsura K."/>
            <person name="Hayashi T."/>
        </authorList>
    </citation>
    <scope>NUCLEOTIDE SEQUENCE</scope>
    <source>
        <strain evidence="1">NBRC 15686</strain>
    </source>
</reference>
<evidence type="ECO:0000313" key="1">
    <source>
        <dbReference type="EMBL" id="GJE63232.1"/>
    </source>
</evidence>
<comment type="caution">
    <text evidence="1">The sequence shown here is derived from an EMBL/GenBank/DDBJ whole genome shotgun (WGS) entry which is preliminary data.</text>
</comment>
<dbReference type="EMBL" id="BPRC01000001">
    <property type="protein sequence ID" value="GJE63232.1"/>
    <property type="molecule type" value="Genomic_DNA"/>
</dbReference>
<name>A0ABQ4U9U9_9HYPH</name>
<evidence type="ECO:0000313" key="2">
    <source>
        <dbReference type="Proteomes" id="UP001055039"/>
    </source>
</evidence>
<reference evidence="1" key="1">
    <citation type="journal article" date="2021" name="Front. Microbiol.">
        <title>Comprehensive Comparative Genomics and Phenotyping of Methylobacterium Species.</title>
        <authorList>
            <person name="Alessa O."/>
            <person name="Ogura Y."/>
            <person name="Fujitani Y."/>
            <person name="Takami H."/>
            <person name="Hayashi T."/>
            <person name="Sahin N."/>
            <person name="Tani A."/>
        </authorList>
    </citation>
    <scope>NUCLEOTIDE SEQUENCE</scope>
    <source>
        <strain evidence="1">NBRC 15686</strain>
    </source>
</reference>
<dbReference type="Proteomes" id="UP001055039">
    <property type="component" value="Unassembled WGS sequence"/>
</dbReference>
<dbReference type="RefSeq" id="WP_238222022.1">
    <property type="nucleotide sequence ID" value="NZ_BAAADH010000020.1"/>
</dbReference>
<accession>A0ABQ4U9U9</accession>